<dbReference type="EMBL" id="CP007547">
    <property type="protein sequence ID" value="AIL46074.1"/>
    <property type="molecule type" value="Genomic_DNA"/>
</dbReference>
<evidence type="ECO:0000256" key="3">
    <source>
        <dbReference type="ARBA" id="ARBA00007588"/>
    </source>
</evidence>
<dbReference type="Proteomes" id="UP000028933">
    <property type="component" value="Chromosome"/>
</dbReference>
<dbReference type="STRING" id="1338011.BD94_2299"/>
<dbReference type="PANTHER" id="PTHR42802">
    <property type="entry name" value="MONOOXYGENASE"/>
    <property type="match status" value="1"/>
</dbReference>
<dbReference type="Pfam" id="PF13434">
    <property type="entry name" value="Lys_Orn_oxgnase"/>
    <property type="match status" value="1"/>
</dbReference>
<dbReference type="HOGENOM" id="CLU_020931_0_0_10"/>
<dbReference type="KEGG" id="eao:BD94_2299"/>
<dbReference type="InterPro" id="IPR036188">
    <property type="entry name" value="FAD/NAD-bd_sf"/>
</dbReference>
<dbReference type="PANTHER" id="PTHR42802:SF1">
    <property type="entry name" value="L-ORNITHINE N(5)-MONOOXYGENASE"/>
    <property type="match status" value="1"/>
</dbReference>
<evidence type="ECO:0000256" key="7">
    <source>
        <dbReference type="ARBA" id="ARBA00023002"/>
    </source>
</evidence>
<comment type="pathway">
    <text evidence="2">Siderophore biosynthesis.</text>
</comment>
<dbReference type="SUPFAM" id="SSF51905">
    <property type="entry name" value="FAD/NAD(P)-binding domain"/>
    <property type="match status" value="1"/>
</dbReference>
<reference evidence="8" key="1">
    <citation type="journal article" date="2013" name="Lancet">
        <title>First case of E anophelis outbreak in an intensive-care unit.</title>
        <authorList>
            <person name="Teo J."/>
            <person name="Tan S.Y."/>
            <person name="Tay M."/>
            <person name="Ding Y."/>
            <person name="Kjelleberg S."/>
            <person name="Givskov M."/>
            <person name="Lin R.T."/>
            <person name="Yang L."/>
        </authorList>
    </citation>
    <scope>NUCLEOTIDE SEQUENCE [LARGE SCALE GENOMIC DNA]</scope>
    <source>
        <strain evidence="8">NUHP1</strain>
    </source>
</reference>
<keyword evidence="8" id="KW-0503">Monooxygenase</keyword>
<keyword evidence="4" id="KW-0285">Flavoprotein</keyword>
<organism evidence="8 9">
    <name type="scientific">Elizabethkingia anophelis NUHP1</name>
    <dbReference type="NCBI Taxonomy" id="1338011"/>
    <lineage>
        <taxon>Bacteria</taxon>
        <taxon>Pseudomonadati</taxon>
        <taxon>Bacteroidota</taxon>
        <taxon>Flavobacteriia</taxon>
        <taxon>Flavobacteriales</taxon>
        <taxon>Weeksellaceae</taxon>
        <taxon>Elizabethkingia</taxon>
    </lineage>
</organism>
<evidence type="ECO:0000256" key="6">
    <source>
        <dbReference type="ARBA" id="ARBA00022857"/>
    </source>
</evidence>
<evidence type="ECO:0000256" key="4">
    <source>
        <dbReference type="ARBA" id="ARBA00022630"/>
    </source>
</evidence>
<dbReference type="InterPro" id="IPR025700">
    <property type="entry name" value="Lys/Orn_oxygenase"/>
</dbReference>
<sequence length="444" mass="52211">MTQEKIYDIIGIGIGPFNLSMACLANPVKDLNTLFFDRSDRFDWHPGMMMQDTTLQIPFMADLVTMADPTSEFTFLNYIKEKGRIYSFYIRENFYLLRNEYNQYCQWAIEKLDNLRFSHNVEDIMYDEEQEIYLVKVYNKTEDTVESYRTRKIVLGTGTTPYMPSFFHPIKDLAAHSSEYLYKKKELQSRKAITIIGSGQSAAEIYYDLLQEIDVYGYELNWITRSTHFFQMEYNKLTLELTSPEYVDYFYNLPAEKRRALLKNQNSLYKGINESLINDIFDLLYTKRLTADIKTNLLTNSECVGAKYTKQGIIDLEFYHSEQEESFHFETDGLVLCTGYKYRLPAFLDGINDRIDWKSTEKFNVQRNYSIDKNANEIFVQNAELETHGFVTPDLGMGCYRNSYILREITGRDIYPVEQQIAFQKFGVYENLTKAQQYETSTSK</sequence>
<evidence type="ECO:0000313" key="8">
    <source>
        <dbReference type="EMBL" id="AIL46074.1"/>
    </source>
</evidence>
<dbReference type="Gene3D" id="3.50.50.60">
    <property type="entry name" value="FAD/NAD(P)-binding domain"/>
    <property type="match status" value="1"/>
</dbReference>
<dbReference type="PROSITE" id="PS51257">
    <property type="entry name" value="PROKAR_LIPOPROTEIN"/>
    <property type="match status" value="1"/>
</dbReference>
<accession>A0A077EIR2</accession>
<proteinExistence type="inferred from homology"/>
<evidence type="ECO:0000256" key="1">
    <source>
        <dbReference type="ARBA" id="ARBA00001974"/>
    </source>
</evidence>
<evidence type="ECO:0000256" key="2">
    <source>
        <dbReference type="ARBA" id="ARBA00004924"/>
    </source>
</evidence>
<dbReference type="RefSeq" id="WP_024564165.1">
    <property type="nucleotide sequence ID" value="NZ_CP007547.1"/>
</dbReference>
<comment type="cofactor">
    <cofactor evidence="1">
        <name>FAD</name>
        <dbReference type="ChEBI" id="CHEBI:57692"/>
    </cofactor>
</comment>
<dbReference type="eggNOG" id="COG3486">
    <property type="taxonomic scope" value="Bacteria"/>
</dbReference>
<dbReference type="AlphaFoldDB" id="A0A077EIR2"/>
<keyword evidence="7" id="KW-0560">Oxidoreductase</keyword>
<keyword evidence="5" id="KW-0274">FAD</keyword>
<dbReference type="GO" id="GO:0004497">
    <property type="term" value="F:monooxygenase activity"/>
    <property type="evidence" value="ECO:0007669"/>
    <property type="project" value="UniProtKB-KW"/>
</dbReference>
<keyword evidence="6" id="KW-0521">NADP</keyword>
<protein>
    <submittedName>
        <fullName evidence="8">Siderophore biosynthesis protein, monooxygenase</fullName>
    </submittedName>
</protein>
<evidence type="ECO:0000313" key="9">
    <source>
        <dbReference type="Proteomes" id="UP000028933"/>
    </source>
</evidence>
<gene>
    <name evidence="8" type="ORF">BD94_2299</name>
</gene>
<comment type="similarity">
    <text evidence="3">Belongs to the lysine N(6)-hydroxylase/L-ornithine N(5)-oxygenase family.</text>
</comment>
<evidence type="ECO:0000256" key="5">
    <source>
        <dbReference type="ARBA" id="ARBA00022827"/>
    </source>
</evidence>
<reference evidence="8" key="2">
    <citation type="journal article" date="2015" name="Genome Biol. Evol.">
        <title>Complete Genome Sequence and Transcriptomic Analysis of the Novel Pathogen Elizabethkingia anophelis in Response to Oxidative Stress.</title>
        <authorList>
            <person name="Li Y."/>
            <person name="Liu Y."/>
            <person name="Chew S.C."/>
            <person name="Tay M."/>
            <person name="Salido M.M."/>
            <person name="Teo J."/>
            <person name="Lauro F.M."/>
            <person name="Givskov M."/>
            <person name="Yang L."/>
        </authorList>
    </citation>
    <scope>NUCLEOTIDE SEQUENCE</scope>
    <source>
        <strain evidence="8">NUHP1</strain>
    </source>
</reference>
<name>A0A077EIR2_9FLAO</name>